<keyword evidence="8" id="KW-0378">Hydrolase</keyword>
<dbReference type="PRINTS" id="PR00725">
    <property type="entry name" value="DADACBPTASE1"/>
</dbReference>
<sequence length="446" mass="49653">MKKKLTYKILGTFILCLALLCTIFPTASATSFDPGFETKSDTIFLINLDTDTPVYQKNVDEKRYPASTTKIMTYTVVVEQVKDLENTKVKIKQDVLDELDGTGSSLSGLENHVDEELPVLDLLYCMMVSSGNDAALVLADYVGNGDVSAFVELMNNKAKELGCKNTHFMNPHGLHDDNQYTTARDLYKITEYAISLPHFMEITNTVTYYLDPDEEEILTTSNYLIDENRGGEYYYEYAKGIKTGTTDEAGYCLVSCAVKDATAYMCIALHAPNYDENGEWAENGAMLDSKALYEWAFSSLSMQKIVEEQTPICETNINYAFNQDKLLLVPEYSYSTILPADADKNSIEIIPDVPEEIDAPVTEGQVIGKAQIQYNGQSLATINLVASETLERSELVYGATIIKNVITSPWFIGVAVLVLVLFVIYLVLVSVIGKNKKGNVKKHRDL</sequence>
<dbReference type="PANTHER" id="PTHR21581:SF6">
    <property type="entry name" value="TRAFFICKING PROTEIN PARTICLE COMPLEX SUBUNIT 12"/>
    <property type="match status" value="1"/>
</dbReference>
<feature type="active site" description="Proton acceptor" evidence="13">
    <location>
        <position position="67"/>
    </location>
</feature>
<evidence type="ECO:0000256" key="4">
    <source>
        <dbReference type="ARBA" id="ARBA00012448"/>
    </source>
</evidence>
<evidence type="ECO:0000313" key="19">
    <source>
        <dbReference type="EMBL" id="HIQ80101.1"/>
    </source>
</evidence>
<dbReference type="EMBL" id="DVFW01000015">
    <property type="protein sequence ID" value="HIQ80101.1"/>
    <property type="molecule type" value="Genomic_DNA"/>
</dbReference>
<keyword evidence="9" id="KW-0133">Cell shape</keyword>
<evidence type="ECO:0000256" key="12">
    <source>
        <dbReference type="ARBA" id="ARBA00034000"/>
    </source>
</evidence>
<keyword evidence="16" id="KW-0472">Membrane</keyword>
<feature type="active site" description="Proton acceptor" evidence="13">
    <location>
        <position position="70"/>
    </location>
</feature>
<dbReference type="SUPFAM" id="SSF69189">
    <property type="entry name" value="Penicillin-binding protein associated domain"/>
    <property type="match status" value="1"/>
</dbReference>
<dbReference type="Pfam" id="PF00768">
    <property type="entry name" value="Peptidase_S11"/>
    <property type="match status" value="1"/>
</dbReference>
<feature type="signal peptide" evidence="17">
    <location>
        <begin position="1"/>
        <end position="29"/>
    </location>
</feature>
<evidence type="ECO:0000256" key="17">
    <source>
        <dbReference type="SAM" id="SignalP"/>
    </source>
</evidence>
<feature type="active site" evidence="13">
    <location>
        <position position="130"/>
    </location>
</feature>
<keyword evidence="10" id="KW-0573">Peptidoglycan synthesis</keyword>
<evidence type="ECO:0000256" key="9">
    <source>
        <dbReference type="ARBA" id="ARBA00022960"/>
    </source>
</evidence>
<dbReference type="EC" id="3.4.16.4" evidence="4"/>
<dbReference type="InterPro" id="IPR018044">
    <property type="entry name" value="Peptidase_S11"/>
</dbReference>
<reference evidence="19" key="1">
    <citation type="submission" date="2020-10" db="EMBL/GenBank/DDBJ databases">
        <authorList>
            <person name="Gilroy R."/>
        </authorList>
    </citation>
    <scope>NUCLEOTIDE SEQUENCE</scope>
    <source>
        <strain evidence="19">ChiSjej1B19-3389</strain>
    </source>
</reference>
<keyword evidence="11" id="KW-0961">Cell wall biogenesis/degradation</keyword>
<evidence type="ECO:0000256" key="13">
    <source>
        <dbReference type="PIRSR" id="PIRSR618044-1"/>
    </source>
</evidence>
<dbReference type="InterPro" id="IPR012338">
    <property type="entry name" value="Beta-lactam/transpept-like"/>
</dbReference>
<dbReference type="InterPro" id="IPR037167">
    <property type="entry name" value="Peptidase_S11_C_sf"/>
</dbReference>
<evidence type="ECO:0000256" key="10">
    <source>
        <dbReference type="ARBA" id="ARBA00022984"/>
    </source>
</evidence>
<comment type="function">
    <text evidence="1">Removes C-terminal D-alanyl residues from sugar-peptide cell wall precursors.</text>
</comment>
<dbReference type="Proteomes" id="UP000886787">
    <property type="component" value="Unassembled WGS sequence"/>
</dbReference>
<evidence type="ECO:0000259" key="18">
    <source>
        <dbReference type="SMART" id="SM00936"/>
    </source>
</evidence>
<keyword evidence="16" id="KW-1133">Transmembrane helix</keyword>
<dbReference type="SUPFAM" id="SSF56601">
    <property type="entry name" value="beta-lactamase/transpeptidase-like"/>
    <property type="match status" value="1"/>
</dbReference>
<feature type="chain" id="PRO_5039015623" description="serine-type D-Ala-D-Ala carboxypeptidase" evidence="17">
    <location>
        <begin position="30"/>
        <end position="446"/>
    </location>
</feature>
<dbReference type="GO" id="GO:0009002">
    <property type="term" value="F:serine-type D-Ala-D-Ala carboxypeptidase activity"/>
    <property type="evidence" value="ECO:0007669"/>
    <property type="project" value="UniProtKB-EC"/>
</dbReference>
<evidence type="ECO:0000256" key="6">
    <source>
        <dbReference type="ARBA" id="ARBA00022670"/>
    </source>
</evidence>
<comment type="catalytic activity">
    <reaction evidence="12">
        <text>Preferential cleavage: (Ac)2-L-Lys-D-Ala-|-D-Ala. Also transpeptidation of peptidyl-alanyl moieties that are N-acyl substituents of D-alanine.</text>
        <dbReference type="EC" id="3.4.16.4"/>
    </reaction>
</comment>
<accession>A0A9D0ZIK9</accession>
<dbReference type="PANTHER" id="PTHR21581">
    <property type="entry name" value="D-ALANYL-D-ALANINE CARBOXYPEPTIDASE"/>
    <property type="match status" value="1"/>
</dbReference>
<name>A0A9D0ZIK9_9FIRM</name>
<feature type="transmembrane region" description="Helical" evidence="16">
    <location>
        <begin position="410"/>
        <end position="432"/>
    </location>
</feature>
<proteinExistence type="inferred from homology"/>
<evidence type="ECO:0000256" key="7">
    <source>
        <dbReference type="ARBA" id="ARBA00022729"/>
    </source>
</evidence>
<reference evidence="19" key="2">
    <citation type="journal article" date="2021" name="PeerJ">
        <title>Extensive microbial diversity within the chicken gut microbiome revealed by metagenomics and culture.</title>
        <authorList>
            <person name="Gilroy R."/>
            <person name="Ravi A."/>
            <person name="Getino M."/>
            <person name="Pursley I."/>
            <person name="Horton D.L."/>
            <person name="Alikhan N.F."/>
            <person name="Baker D."/>
            <person name="Gharbi K."/>
            <person name="Hall N."/>
            <person name="Watson M."/>
            <person name="Adriaenssens E.M."/>
            <person name="Foster-Nyarko E."/>
            <person name="Jarju S."/>
            <person name="Secka A."/>
            <person name="Antonio M."/>
            <person name="Oren A."/>
            <person name="Chaudhuri R.R."/>
            <person name="La Ragione R."/>
            <person name="Hildebrand F."/>
            <person name="Pallen M.J."/>
        </authorList>
    </citation>
    <scope>NUCLEOTIDE SEQUENCE</scope>
    <source>
        <strain evidence="19">ChiSjej1B19-3389</strain>
    </source>
</reference>
<feature type="domain" description="Peptidase S11 D-Ala-D-Ala carboxypeptidase A C-terminal" evidence="18">
    <location>
        <begin position="300"/>
        <end position="392"/>
    </location>
</feature>
<evidence type="ECO:0000256" key="3">
    <source>
        <dbReference type="ARBA" id="ARBA00007164"/>
    </source>
</evidence>
<dbReference type="GO" id="GO:0071555">
    <property type="term" value="P:cell wall organization"/>
    <property type="evidence" value="ECO:0007669"/>
    <property type="project" value="UniProtKB-KW"/>
</dbReference>
<feature type="binding site" evidence="14">
    <location>
        <position position="242"/>
    </location>
    <ligand>
        <name>substrate</name>
    </ligand>
</feature>
<dbReference type="GO" id="GO:0006508">
    <property type="term" value="P:proteolysis"/>
    <property type="evidence" value="ECO:0007669"/>
    <property type="project" value="UniProtKB-KW"/>
</dbReference>
<dbReference type="Gene3D" id="3.40.710.10">
    <property type="entry name" value="DD-peptidase/beta-lactamase superfamily"/>
    <property type="match status" value="1"/>
</dbReference>
<dbReference type="GO" id="GO:0008360">
    <property type="term" value="P:regulation of cell shape"/>
    <property type="evidence" value="ECO:0007669"/>
    <property type="project" value="UniProtKB-KW"/>
</dbReference>
<organism evidence="19 20">
    <name type="scientific">Candidatus Scatavimonas merdigallinarum</name>
    <dbReference type="NCBI Taxonomy" id="2840914"/>
    <lineage>
        <taxon>Bacteria</taxon>
        <taxon>Bacillati</taxon>
        <taxon>Bacillota</taxon>
        <taxon>Clostridia</taxon>
        <taxon>Eubacteriales</taxon>
        <taxon>Oscillospiraceae</taxon>
        <taxon>Oscillospiraceae incertae sedis</taxon>
        <taxon>Candidatus Scatavimonas</taxon>
    </lineage>
</organism>
<comment type="similarity">
    <text evidence="3 15">Belongs to the peptidase S11 family.</text>
</comment>
<comment type="pathway">
    <text evidence="2">Cell wall biogenesis; peptidoglycan biosynthesis.</text>
</comment>
<evidence type="ECO:0000256" key="16">
    <source>
        <dbReference type="SAM" id="Phobius"/>
    </source>
</evidence>
<gene>
    <name evidence="19" type="ORF">IAD32_02300</name>
</gene>
<evidence type="ECO:0000256" key="2">
    <source>
        <dbReference type="ARBA" id="ARBA00004752"/>
    </source>
</evidence>
<dbReference type="AlphaFoldDB" id="A0A9D0ZIK9"/>
<keyword evidence="5 19" id="KW-0121">Carboxypeptidase</keyword>
<protein>
    <recommendedName>
        <fullName evidence="4">serine-type D-Ala-D-Ala carboxypeptidase</fullName>
        <ecNumber evidence="4">3.4.16.4</ecNumber>
    </recommendedName>
</protein>
<evidence type="ECO:0000256" key="11">
    <source>
        <dbReference type="ARBA" id="ARBA00023316"/>
    </source>
</evidence>
<keyword evidence="7 17" id="KW-0732">Signal</keyword>
<keyword evidence="16" id="KW-0812">Transmembrane</keyword>
<keyword evidence="6" id="KW-0645">Protease</keyword>
<evidence type="ECO:0000256" key="8">
    <source>
        <dbReference type="ARBA" id="ARBA00022801"/>
    </source>
</evidence>
<dbReference type="Gene3D" id="2.60.410.10">
    <property type="entry name" value="D-Ala-D-Ala carboxypeptidase, C-terminal domain"/>
    <property type="match status" value="1"/>
</dbReference>
<evidence type="ECO:0000256" key="14">
    <source>
        <dbReference type="PIRSR" id="PIRSR618044-2"/>
    </source>
</evidence>
<dbReference type="SMART" id="SM00936">
    <property type="entry name" value="PBP5_C"/>
    <property type="match status" value="1"/>
</dbReference>
<dbReference type="Pfam" id="PF07943">
    <property type="entry name" value="PBP5_C"/>
    <property type="match status" value="1"/>
</dbReference>
<dbReference type="InterPro" id="IPR001967">
    <property type="entry name" value="Peptidase_S11_N"/>
</dbReference>
<comment type="caution">
    <text evidence="19">The sequence shown here is derived from an EMBL/GenBank/DDBJ whole genome shotgun (WGS) entry which is preliminary data.</text>
</comment>
<evidence type="ECO:0000256" key="1">
    <source>
        <dbReference type="ARBA" id="ARBA00003217"/>
    </source>
</evidence>
<evidence type="ECO:0000256" key="5">
    <source>
        <dbReference type="ARBA" id="ARBA00022645"/>
    </source>
</evidence>
<dbReference type="GO" id="GO:0009252">
    <property type="term" value="P:peptidoglycan biosynthetic process"/>
    <property type="evidence" value="ECO:0007669"/>
    <property type="project" value="UniProtKB-KW"/>
</dbReference>
<dbReference type="InterPro" id="IPR015956">
    <property type="entry name" value="Peniciliin-bd_prot_C_sf"/>
</dbReference>
<evidence type="ECO:0000313" key="20">
    <source>
        <dbReference type="Proteomes" id="UP000886787"/>
    </source>
</evidence>
<evidence type="ECO:0000256" key="15">
    <source>
        <dbReference type="RuleBase" id="RU004016"/>
    </source>
</evidence>
<dbReference type="InterPro" id="IPR012907">
    <property type="entry name" value="Peptidase_S11_C"/>
</dbReference>